<evidence type="ECO:0000256" key="13">
    <source>
        <dbReference type="ARBA" id="ARBA00023237"/>
    </source>
</evidence>
<evidence type="ECO:0000256" key="15">
    <source>
        <dbReference type="RuleBase" id="RU003357"/>
    </source>
</evidence>
<evidence type="ECO:0000313" key="20">
    <source>
        <dbReference type="Proteomes" id="UP000829560"/>
    </source>
</evidence>
<protein>
    <submittedName>
        <fullName evidence="19">TonB-dependent siderophore receptor</fullName>
    </submittedName>
</protein>
<evidence type="ECO:0000256" key="5">
    <source>
        <dbReference type="ARBA" id="ARBA00022496"/>
    </source>
</evidence>
<dbReference type="Proteomes" id="UP000829560">
    <property type="component" value="Chromosome"/>
</dbReference>
<keyword evidence="8" id="KW-0408">Iron</keyword>
<evidence type="ECO:0000313" key="19">
    <source>
        <dbReference type="EMBL" id="WXX23831.1"/>
    </source>
</evidence>
<evidence type="ECO:0000256" key="16">
    <source>
        <dbReference type="SAM" id="SignalP"/>
    </source>
</evidence>
<dbReference type="AlphaFoldDB" id="A0AAU6PTU5"/>
<evidence type="ECO:0000259" key="18">
    <source>
        <dbReference type="Pfam" id="PF07715"/>
    </source>
</evidence>
<dbReference type="InterPro" id="IPR039426">
    <property type="entry name" value="TonB-dep_rcpt-like"/>
</dbReference>
<reference evidence="19" key="1">
    <citation type="submission" date="2024-03" db="EMBL/GenBank/DDBJ databases">
        <title>Psychrobacter raelis sp. nov. isolated from a dog with peritonitis.</title>
        <authorList>
            <person name="Schiavone A."/>
            <person name="Manzulli V."/>
            <person name="Camarda A."/>
            <person name="Cafiero M.A."/>
            <person name="Vasco I."/>
            <person name="Marino L."/>
            <person name="Pennuzzi G."/>
            <person name="Serrecchia L."/>
            <person name="Galante D."/>
            <person name="Pugliese N."/>
        </authorList>
    </citation>
    <scope>NUCLEOTIDE SEQUENCE</scope>
    <source>
        <strain evidence="19">PraFG1</strain>
    </source>
</reference>
<keyword evidence="7 16" id="KW-0732">Signal</keyword>
<keyword evidence="20" id="KW-1185">Reference proteome</keyword>
<proteinExistence type="inferred from homology"/>
<keyword evidence="10 15" id="KW-0798">TonB box</keyword>
<evidence type="ECO:0000259" key="17">
    <source>
        <dbReference type="Pfam" id="PF00593"/>
    </source>
</evidence>
<evidence type="ECO:0000256" key="1">
    <source>
        <dbReference type="ARBA" id="ARBA00004571"/>
    </source>
</evidence>
<keyword evidence="3 14" id="KW-0813">Transport</keyword>
<evidence type="ECO:0000256" key="11">
    <source>
        <dbReference type="ARBA" id="ARBA00023136"/>
    </source>
</evidence>
<evidence type="ECO:0000256" key="9">
    <source>
        <dbReference type="ARBA" id="ARBA00023065"/>
    </source>
</evidence>
<dbReference type="CDD" id="cd01347">
    <property type="entry name" value="ligand_gated_channel"/>
    <property type="match status" value="1"/>
</dbReference>
<keyword evidence="11 14" id="KW-0472">Membrane</keyword>
<evidence type="ECO:0000256" key="14">
    <source>
        <dbReference type="PROSITE-ProRule" id="PRU01360"/>
    </source>
</evidence>
<dbReference type="GO" id="GO:0038023">
    <property type="term" value="F:signaling receptor activity"/>
    <property type="evidence" value="ECO:0007669"/>
    <property type="project" value="InterPro"/>
</dbReference>
<dbReference type="Pfam" id="PF07715">
    <property type="entry name" value="Plug"/>
    <property type="match status" value="1"/>
</dbReference>
<comment type="similarity">
    <text evidence="2 14 15">Belongs to the TonB-dependent receptor family.</text>
</comment>
<dbReference type="SUPFAM" id="SSF56935">
    <property type="entry name" value="Porins"/>
    <property type="match status" value="1"/>
</dbReference>
<dbReference type="EMBL" id="CP093310">
    <property type="protein sequence ID" value="WXX23831.1"/>
    <property type="molecule type" value="Genomic_DNA"/>
</dbReference>
<name>A0AAU6PTU5_9GAMM</name>
<evidence type="ECO:0000256" key="12">
    <source>
        <dbReference type="ARBA" id="ARBA00023170"/>
    </source>
</evidence>
<evidence type="ECO:0000256" key="8">
    <source>
        <dbReference type="ARBA" id="ARBA00023004"/>
    </source>
</evidence>
<dbReference type="InterPro" id="IPR012910">
    <property type="entry name" value="Plug_dom"/>
</dbReference>
<dbReference type="InterPro" id="IPR000531">
    <property type="entry name" value="Beta-barrel_TonB"/>
</dbReference>
<organism evidence="19 20">
    <name type="scientific">Psychrobacter raelei</name>
    <dbReference type="NCBI Taxonomy" id="2565531"/>
    <lineage>
        <taxon>Bacteria</taxon>
        <taxon>Pseudomonadati</taxon>
        <taxon>Pseudomonadota</taxon>
        <taxon>Gammaproteobacteria</taxon>
        <taxon>Moraxellales</taxon>
        <taxon>Moraxellaceae</taxon>
        <taxon>Psychrobacter</taxon>
    </lineage>
</organism>
<dbReference type="InterPro" id="IPR036942">
    <property type="entry name" value="Beta-barrel_TonB_sf"/>
</dbReference>
<evidence type="ECO:0000256" key="6">
    <source>
        <dbReference type="ARBA" id="ARBA00022692"/>
    </source>
</evidence>
<dbReference type="PROSITE" id="PS52016">
    <property type="entry name" value="TONB_DEPENDENT_REC_3"/>
    <property type="match status" value="1"/>
</dbReference>
<keyword evidence="6 14" id="KW-0812">Transmembrane</keyword>
<dbReference type="GO" id="GO:0009279">
    <property type="term" value="C:cell outer membrane"/>
    <property type="evidence" value="ECO:0007669"/>
    <property type="project" value="UniProtKB-SubCell"/>
</dbReference>
<keyword evidence="13 14" id="KW-0998">Cell outer membrane</keyword>
<dbReference type="KEGG" id="prae:MN210_18770"/>
<evidence type="ECO:0000256" key="4">
    <source>
        <dbReference type="ARBA" id="ARBA00022452"/>
    </source>
</evidence>
<feature type="domain" description="TonB-dependent receptor-like beta-barrel" evidence="17">
    <location>
        <begin position="253"/>
        <end position="676"/>
    </location>
</feature>
<feature type="domain" description="TonB-dependent receptor plug" evidence="18">
    <location>
        <begin position="60"/>
        <end position="162"/>
    </location>
</feature>
<dbReference type="GO" id="GO:0015344">
    <property type="term" value="F:siderophore uptake transmembrane transporter activity"/>
    <property type="evidence" value="ECO:0007669"/>
    <property type="project" value="TreeGrafter"/>
</dbReference>
<dbReference type="GO" id="GO:0015891">
    <property type="term" value="P:siderophore transport"/>
    <property type="evidence" value="ECO:0007669"/>
    <property type="project" value="InterPro"/>
</dbReference>
<dbReference type="Gene3D" id="2.170.130.10">
    <property type="entry name" value="TonB-dependent receptor, plug domain"/>
    <property type="match status" value="1"/>
</dbReference>
<keyword evidence="12 19" id="KW-0675">Receptor</keyword>
<keyword evidence="4 14" id="KW-1134">Transmembrane beta strand</keyword>
<dbReference type="RefSeq" id="WP_338412002.1">
    <property type="nucleotide sequence ID" value="NZ_CP093310.2"/>
</dbReference>
<dbReference type="Gene3D" id="2.40.170.20">
    <property type="entry name" value="TonB-dependent receptor, beta-barrel domain"/>
    <property type="match status" value="1"/>
</dbReference>
<accession>A0AAU6PTU5</accession>
<dbReference type="NCBIfam" id="TIGR01783">
    <property type="entry name" value="TonB-siderophor"/>
    <property type="match status" value="1"/>
</dbReference>
<dbReference type="InterPro" id="IPR037066">
    <property type="entry name" value="Plug_dom_sf"/>
</dbReference>
<evidence type="ECO:0000256" key="10">
    <source>
        <dbReference type="ARBA" id="ARBA00023077"/>
    </source>
</evidence>
<evidence type="ECO:0000256" key="3">
    <source>
        <dbReference type="ARBA" id="ARBA00022448"/>
    </source>
</evidence>
<gene>
    <name evidence="19" type="ORF">MN210_18770</name>
</gene>
<evidence type="ECO:0000256" key="2">
    <source>
        <dbReference type="ARBA" id="ARBA00009810"/>
    </source>
</evidence>
<dbReference type="PANTHER" id="PTHR32552">
    <property type="entry name" value="FERRICHROME IRON RECEPTOR-RELATED"/>
    <property type="match status" value="1"/>
</dbReference>
<dbReference type="PANTHER" id="PTHR32552:SF68">
    <property type="entry name" value="FERRICHROME OUTER MEMBRANE TRANSPORTER_PHAGE RECEPTOR"/>
    <property type="match status" value="1"/>
</dbReference>
<keyword evidence="5" id="KW-0410">Iron transport</keyword>
<sequence>MSVQLLLMAGISHYAQAAAVEAVTSSTEHATDSQPTATFDAINVYANSYRTTGTKTNLNPQDSPMSYERIDQQVLQSRQADSVNAALRYDPSITSESRGTTTLFDEYNIRGFKTYSNFYDGMRLAYDGFWNLTPQVDVYATEAVEVVKGPASSLYGYASPGGLVNQIAKTPSSQEAHELKIRVGNQDLKEVATDHTGAVTDTLNYRLVALARKKEGQMQTTKEERIMINPSLQWQPNDKVSVIANMFYQDDPHMLPSTPLHSVGTLYNSSYGKLDSDAYAGDVWANYRKKVWMPSLTTNWDIKDNLQFKNVIRYTDAKGKQRNIYNRGLVEDTDNLLIRAAYTTDEEMTNFTTDNQLAYQFNSGDVSHNLLLGAEYQTTDSKALYKDAGAAGTPLLDMSHPDYHLVNPETLPLDNYIETADIKQKQLGLYLQDEIQWKDLTVVAGLRHDDFDSNNHKVAAGVASTVNNKAKKTSGRLAAIYNLDNGFSPYLSYSESFEPVVGSNFITGEAFEPTTADQIEIGVKYLSADSKTKATLAAYDITKNNVVVSDYVNYRNQTQTGEITSKGFEVSGSRKVNDWMDLSVGYGFTDAEISEDDINPQYVGNTPEQVAKHKATLWSTFYPTDKIMLNTGVRYQQGMQVDRENSDELPSVTLVDIGGSYQLNDRWRIEANISNLFDKTYVGSCYDKANCWMGPERQMSLSATAKF</sequence>
<feature type="signal peptide" evidence="16">
    <location>
        <begin position="1"/>
        <end position="17"/>
    </location>
</feature>
<comment type="subcellular location">
    <subcellularLocation>
        <location evidence="1 14">Cell outer membrane</location>
        <topology evidence="1 14">Multi-pass membrane protein</topology>
    </subcellularLocation>
</comment>
<dbReference type="InterPro" id="IPR010105">
    <property type="entry name" value="TonB_sidphr_rcpt"/>
</dbReference>
<evidence type="ECO:0000256" key="7">
    <source>
        <dbReference type="ARBA" id="ARBA00022729"/>
    </source>
</evidence>
<feature type="chain" id="PRO_5043571119" evidence="16">
    <location>
        <begin position="18"/>
        <end position="707"/>
    </location>
</feature>
<keyword evidence="9" id="KW-0406">Ion transport</keyword>
<dbReference type="Pfam" id="PF00593">
    <property type="entry name" value="TonB_dep_Rec_b-barrel"/>
    <property type="match status" value="1"/>
</dbReference>